<proteinExistence type="predicted"/>
<protein>
    <submittedName>
        <fullName evidence="2">Putative membrane protein</fullName>
    </submittedName>
</protein>
<keyword evidence="1" id="KW-0472">Membrane</keyword>
<sequence>MEYKSLSAAQKWILKGIPILFLIGSFMHFFYDFSGKNVIIGLISPINESIWEHLKMILLPVICWWGIYYLIKGKKHNIDKNKWFTSTLIALVTSIITTPMLYYFYTQAFGVEVLIVDIIILFVSILFGQLLAFHFYKYSKGINSHISMYIFIFLILIFMVFTFYPPHLPIFRDGITGQYGIIK</sequence>
<feature type="transmembrane region" description="Helical" evidence="1">
    <location>
        <begin position="146"/>
        <end position="164"/>
    </location>
</feature>
<dbReference type="InterPro" id="IPR045407">
    <property type="entry name" value="DUF6512"/>
</dbReference>
<feature type="transmembrane region" description="Helical" evidence="1">
    <location>
        <begin position="83"/>
        <end position="105"/>
    </location>
</feature>
<organism evidence="2 3">
    <name type="scientific">Clostridium argentinense CDC 2741</name>
    <dbReference type="NCBI Taxonomy" id="1418104"/>
    <lineage>
        <taxon>Bacteria</taxon>
        <taxon>Bacillati</taxon>
        <taxon>Bacillota</taxon>
        <taxon>Clostridia</taxon>
        <taxon>Eubacteriales</taxon>
        <taxon>Clostridiaceae</taxon>
        <taxon>Clostridium</taxon>
    </lineage>
</organism>
<dbReference type="RefSeq" id="WP_039633603.1">
    <property type="nucleotide sequence ID" value="NZ_AYSO01000017.1"/>
</dbReference>
<evidence type="ECO:0000313" key="2">
    <source>
        <dbReference type="EMBL" id="KIE46207.1"/>
    </source>
</evidence>
<accession>A0A0C1QYS2</accession>
<keyword evidence="1" id="KW-1133">Transmembrane helix</keyword>
<feature type="transmembrane region" description="Helical" evidence="1">
    <location>
        <begin position="12"/>
        <end position="30"/>
    </location>
</feature>
<dbReference type="OrthoDB" id="48209at2"/>
<name>A0A0C1QYS2_9CLOT</name>
<evidence type="ECO:0000313" key="3">
    <source>
        <dbReference type="Proteomes" id="UP000031366"/>
    </source>
</evidence>
<feature type="transmembrane region" description="Helical" evidence="1">
    <location>
        <begin position="50"/>
        <end position="71"/>
    </location>
</feature>
<dbReference type="STRING" id="29341.RSJ17_16730"/>
<keyword evidence="1" id="KW-0812">Transmembrane</keyword>
<evidence type="ECO:0000256" key="1">
    <source>
        <dbReference type="SAM" id="Phobius"/>
    </source>
</evidence>
<dbReference type="Pfam" id="PF20122">
    <property type="entry name" value="DUF6512"/>
    <property type="match status" value="1"/>
</dbReference>
<reference evidence="2 3" key="1">
    <citation type="journal article" date="2015" name="Infect. Genet. Evol.">
        <title>Genomic sequences of six botulinum neurotoxin-producing strains representing three clostridial species illustrate the mobility and diversity of botulinum neurotoxin genes.</title>
        <authorList>
            <person name="Smith T.J."/>
            <person name="Hill K.K."/>
            <person name="Xie G."/>
            <person name="Foley B.T."/>
            <person name="Williamson C.H."/>
            <person name="Foster J.T."/>
            <person name="Johnson S.L."/>
            <person name="Chertkov O."/>
            <person name="Teshima H."/>
            <person name="Gibbons H.S."/>
            <person name="Johnsky L.A."/>
            <person name="Karavis M.A."/>
            <person name="Smith L.A."/>
        </authorList>
    </citation>
    <scope>NUCLEOTIDE SEQUENCE [LARGE SCALE GENOMIC DNA]</scope>
    <source>
        <strain evidence="2 3">CDC 2741</strain>
    </source>
</reference>
<gene>
    <name evidence="2" type="ORF">U732_1758</name>
</gene>
<dbReference type="AlphaFoldDB" id="A0A0C1QYS2"/>
<dbReference type="EMBL" id="AYSO01000017">
    <property type="protein sequence ID" value="KIE46207.1"/>
    <property type="molecule type" value="Genomic_DNA"/>
</dbReference>
<feature type="transmembrane region" description="Helical" evidence="1">
    <location>
        <begin position="111"/>
        <end position="134"/>
    </location>
</feature>
<comment type="caution">
    <text evidence="2">The sequence shown here is derived from an EMBL/GenBank/DDBJ whole genome shotgun (WGS) entry which is preliminary data.</text>
</comment>
<keyword evidence="3" id="KW-1185">Reference proteome</keyword>
<dbReference type="Proteomes" id="UP000031366">
    <property type="component" value="Unassembled WGS sequence"/>
</dbReference>